<protein>
    <submittedName>
        <fullName evidence="2">Envelope glycoprotein gp160</fullName>
    </submittedName>
</protein>
<keyword evidence="3" id="KW-1185">Reference proteome</keyword>
<keyword evidence="2" id="KW-0261">Viral envelope protein</keyword>
<sequence>MKKIVPDKVACKKRTLREAEIGGRVSPRRSGGSPAAELRWREEDGGGGEGAHRSWYVGSTKAARWVLRAKIIEFILKFEAHQQGSNIPVLNVHFVLIVNVSPQVLS</sequence>
<accession>A0A5A7Q8E1</accession>
<comment type="caution">
    <text evidence="2">The sequence shown here is derived from an EMBL/GenBank/DDBJ whole genome shotgun (WGS) entry which is preliminary data.</text>
</comment>
<dbReference type="Proteomes" id="UP000325081">
    <property type="component" value="Unassembled WGS sequence"/>
</dbReference>
<evidence type="ECO:0000313" key="2">
    <source>
        <dbReference type="EMBL" id="GER40311.1"/>
    </source>
</evidence>
<dbReference type="AlphaFoldDB" id="A0A5A7Q8E1"/>
<dbReference type="EMBL" id="BKCP01005849">
    <property type="protein sequence ID" value="GER40311.1"/>
    <property type="molecule type" value="Genomic_DNA"/>
</dbReference>
<name>A0A5A7Q8E1_STRAF</name>
<gene>
    <name evidence="2" type="ORF">STAS_16980</name>
</gene>
<organism evidence="2 3">
    <name type="scientific">Striga asiatica</name>
    <name type="common">Asiatic witchweed</name>
    <name type="synonym">Buchnera asiatica</name>
    <dbReference type="NCBI Taxonomy" id="4170"/>
    <lineage>
        <taxon>Eukaryota</taxon>
        <taxon>Viridiplantae</taxon>
        <taxon>Streptophyta</taxon>
        <taxon>Embryophyta</taxon>
        <taxon>Tracheophyta</taxon>
        <taxon>Spermatophyta</taxon>
        <taxon>Magnoliopsida</taxon>
        <taxon>eudicotyledons</taxon>
        <taxon>Gunneridae</taxon>
        <taxon>Pentapetalae</taxon>
        <taxon>asterids</taxon>
        <taxon>lamiids</taxon>
        <taxon>Lamiales</taxon>
        <taxon>Orobanchaceae</taxon>
        <taxon>Buchnereae</taxon>
        <taxon>Striga</taxon>
    </lineage>
</organism>
<feature type="compositionally biased region" description="Low complexity" evidence="1">
    <location>
        <begin position="22"/>
        <end position="34"/>
    </location>
</feature>
<evidence type="ECO:0000256" key="1">
    <source>
        <dbReference type="SAM" id="MobiDB-lite"/>
    </source>
</evidence>
<keyword evidence="2" id="KW-0946">Virion</keyword>
<feature type="region of interest" description="Disordered" evidence="1">
    <location>
        <begin position="21"/>
        <end position="53"/>
    </location>
</feature>
<reference evidence="3" key="1">
    <citation type="journal article" date="2019" name="Curr. Biol.">
        <title>Genome Sequence of Striga asiatica Provides Insight into the Evolution of Plant Parasitism.</title>
        <authorList>
            <person name="Yoshida S."/>
            <person name="Kim S."/>
            <person name="Wafula E.K."/>
            <person name="Tanskanen J."/>
            <person name="Kim Y.M."/>
            <person name="Honaas L."/>
            <person name="Yang Z."/>
            <person name="Spallek T."/>
            <person name="Conn C.E."/>
            <person name="Ichihashi Y."/>
            <person name="Cheong K."/>
            <person name="Cui S."/>
            <person name="Der J.P."/>
            <person name="Gundlach H."/>
            <person name="Jiao Y."/>
            <person name="Hori C."/>
            <person name="Ishida J.K."/>
            <person name="Kasahara H."/>
            <person name="Kiba T."/>
            <person name="Kim M.S."/>
            <person name="Koo N."/>
            <person name="Laohavisit A."/>
            <person name="Lee Y.H."/>
            <person name="Lumba S."/>
            <person name="McCourt P."/>
            <person name="Mortimer J.C."/>
            <person name="Mutuku J.M."/>
            <person name="Nomura T."/>
            <person name="Sasaki-Sekimoto Y."/>
            <person name="Seto Y."/>
            <person name="Wang Y."/>
            <person name="Wakatake T."/>
            <person name="Sakakibara H."/>
            <person name="Demura T."/>
            <person name="Yamaguchi S."/>
            <person name="Yoneyama K."/>
            <person name="Manabe R.I."/>
            <person name="Nelson D.C."/>
            <person name="Schulman A.H."/>
            <person name="Timko M.P."/>
            <person name="dePamphilis C.W."/>
            <person name="Choi D."/>
            <person name="Shirasu K."/>
        </authorList>
    </citation>
    <scope>NUCLEOTIDE SEQUENCE [LARGE SCALE GENOMIC DNA]</scope>
    <source>
        <strain evidence="3">cv. UVA1</strain>
    </source>
</reference>
<evidence type="ECO:0000313" key="3">
    <source>
        <dbReference type="Proteomes" id="UP000325081"/>
    </source>
</evidence>
<proteinExistence type="predicted"/>